<keyword evidence="3" id="KW-1185">Reference proteome</keyword>
<dbReference type="InterPro" id="IPR011528">
    <property type="entry name" value="NERD"/>
</dbReference>
<proteinExistence type="predicted"/>
<evidence type="ECO:0000259" key="1">
    <source>
        <dbReference type="PROSITE" id="PS50965"/>
    </source>
</evidence>
<evidence type="ECO:0000313" key="3">
    <source>
        <dbReference type="Proteomes" id="UP001465426"/>
    </source>
</evidence>
<dbReference type="Proteomes" id="UP001465426">
    <property type="component" value="Unassembled WGS sequence"/>
</dbReference>
<dbReference type="Pfam" id="PF08378">
    <property type="entry name" value="NERD"/>
    <property type="match status" value="1"/>
</dbReference>
<accession>A0ABV1F4E2</accession>
<name>A0ABV1F4E2_9BACI</name>
<evidence type="ECO:0000313" key="2">
    <source>
        <dbReference type="EMBL" id="MEQ2468211.1"/>
    </source>
</evidence>
<protein>
    <submittedName>
        <fullName evidence="2">Nuclease-related domain-containing protein</fullName>
    </submittedName>
</protein>
<dbReference type="PROSITE" id="PS50965">
    <property type="entry name" value="NERD"/>
    <property type="match status" value="1"/>
</dbReference>
<reference evidence="2 3" key="1">
    <citation type="submission" date="2024-03" db="EMBL/GenBank/DDBJ databases">
        <title>Human intestinal bacterial collection.</title>
        <authorList>
            <person name="Pauvert C."/>
            <person name="Hitch T.C.A."/>
            <person name="Clavel T."/>
        </authorList>
    </citation>
    <scope>NUCLEOTIDE SEQUENCE [LARGE SCALE GENOMIC DNA]</scope>
    <source>
        <strain evidence="2 3">CLA-SR-H024</strain>
    </source>
</reference>
<dbReference type="EMBL" id="JBBMFN010000084">
    <property type="protein sequence ID" value="MEQ2468211.1"/>
    <property type="molecule type" value="Genomic_DNA"/>
</dbReference>
<feature type="domain" description="NERD" evidence="1">
    <location>
        <begin position="42"/>
        <end position="152"/>
    </location>
</feature>
<organism evidence="2 3">
    <name type="scientific">Niallia hominis</name>
    <dbReference type="NCBI Taxonomy" id="3133173"/>
    <lineage>
        <taxon>Bacteria</taxon>
        <taxon>Bacillati</taxon>
        <taxon>Bacillota</taxon>
        <taxon>Bacilli</taxon>
        <taxon>Bacillales</taxon>
        <taxon>Bacillaceae</taxon>
        <taxon>Niallia</taxon>
    </lineage>
</organism>
<comment type="caution">
    <text evidence="2">The sequence shown here is derived from an EMBL/GenBank/DDBJ whole genome shotgun (WGS) entry which is preliminary data.</text>
</comment>
<gene>
    <name evidence="2" type="ORF">WMO63_21365</name>
</gene>
<sequence length="307" mass="36361">MSPIIMLYKPRTVSPEIFVLNSLNKRLELSANEKQYLVNLQKGFEGEKMFDSFTEKLIENGYIIHDLLLQTNNNIFQIDSTIITLEEIHLFEIKNYEGDYYYQNDRIYTMNHKEINNPLNQIRRNETLFQQILQKHGLENKTITSSVVFINPEFTLYQAPLTLPFIFPTQIQRYLKRINHHSQKTNKSQKQLAEKLTSLHINKSPFSKLPPYEFKELKKGIFCEVCNSFEVAEAGTNVLCKECGHEEAFEKVVLRNVEELKILFPNEKITTPLLYDWCRIIASKKRIRKILEKHYKLIGNNRWSYFE</sequence>